<dbReference type="OrthoDB" id="8093034at2759"/>
<evidence type="ECO:0000256" key="1">
    <source>
        <dbReference type="SAM" id="MobiDB-lite"/>
    </source>
</evidence>
<evidence type="ECO:0000313" key="4">
    <source>
        <dbReference type="Proteomes" id="UP001139887"/>
    </source>
</evidence>
<feature type="non-terminal residue" evidence="3">
    <location>
        <position position="113"/>
    </location>
</feature>
<dbReference type="EMBL" id="JANBUW010001198">
    <property type="protein sequence ID" value="KAJ2844070.1"/>
    <property type="molecule type" value="Genomic_DNA"/>
</dbReference>
<gene>
    <name evidence="3" type="ORF">IWW36_005322</name>
</gene>
<dbReference type="InterPro" id="IPR012677">
    <property type="entry name" value="Nucleotide-bd_a/b_plait_sf"/>
</dbReference>
<dbReference type="GO" id="GO:0003723">
    <property type="term" value="F:RNA binding"/>
    <property type="evidence" value="ECO:0007669"/>
    <property type="project" value="InterPro"/>
</dbReference>
<dbReference type="InterPro" id="IPR000504">
    <property type="entry name" value="RRM_dom"/>
</dbReference>
<dbReference type="Gene3D" id="3.30.70.330">
    <property type="match status" value="1"/>
</dbReference>
<name>A0A9W8I6K7_9FUNG</name>
<feature type="domain" description="RRM" evidence="2">
    <location>
        <begin position="61"/>
        <end position="93"/>
    </location>
</feature>
<feature type="compositionally biased region" description="Low complexity" evidence="1">
    <location>
        <begin position="1"/>
        <end position="17"/>
    </location>
</feature>
<dbReference type="Pfam" id="PF00076">
    <property type="entry name" value="RRM_1"/>
    <property type="match status" value="1"/>
</dbReference>
<proteinExistence type="predicted"/>
<evidence type="ECO:0000313" key="3">
    <source>
        <dbReference type="EMBL" id="KAJ2844070.1"/>
    </source>
</evidence>
<dbReference type="Proteomes" id="UP001139887">
    <property type="component" value="Unassembled WGS sequence"/>
</dbReference>
<accession>A0A9W8I6K7</accession>
<dbReference type="SUPFAM" id="SSF54928">
    <property type="entry name" value="RNA-binding domain, RBD"/>
    <property type="match status" value="1"/>
</dbReference>
<dbReference type="AlphaFoldDB" id="A0A9W8I6K7"/>
<keyword evidence="4" id="KW-1185">Reference proteome</keyword>
<organism evidence="3 4">
    <name type="scientific">Coemansia brasiliensis</name>
    <dbReference type="NCBI Taxonomy" id="2650707"/>
    <lineage>
        <taxon>Eukaryota</taxon>
        <taxon>Fungi</taxon>
        <taxon>Fungi incertae sedis</taxon>
        <taxon>Zoopagomycota</taxon>
        <taxon>Kickxellomycotina</taxon>
        <taxon>Kickxellomycetes</taxon>
        <taxon>Kickxellales</taxon>
        <taxon>Kickxellaceae</taxon>
        <taxon>Coemansia</taxon>
    </lineage>
</organism>
<dbReference type="InterPro" id="IPR035979">
    <property type="entry name" value="RBD_domain_sf"/>
</dbReference>
<protein>
    <recommendedName>
        <fullName evidence="2">RRM domain-containing protein</fullName>
    </recommendedName>
</protein>
<comment type="caution">
    <text evidence="3">The sequence shown here is derived from an EMBL/GenBank/DDBJ whole genome shotgun (WGS) entry which is preliminary data.</text>
</comment>
<sequence length="113" mass="11879">MEGPPASATGNSASANGMYAVQQHSPGQQAPLAMNGGPAQFSGIAPTPQNPDDVPNSAKSLYVGNLDPQVTEQTLYEVFASVRPVMGVKIIVDKRVSPKATLLNGVQKMFIQR</sequence>
<evidence type="ECO:0000259" key="2">
    <source>
        <dbReference type="Pfam" id="PF00076"/>
    </source>
</evidence>
<feature type="region of interest" description="Disordered" evidence="1">
    <location>
        <begin position="1"/>
        <end position="60"/>
    </location>
</feature>
<reference evidence="3" key="1">
    <citation type="submission" date="2022-07" db="EMBL/GenBank/DDBJ databases">
        <title>Phylogenomic reconstructions and comparative analyses of Kickxellomycotina fungi.</title>
        <authorList>
            <person name="Reynolds N.K."/>
            <person name="Stajich J.E."/>
            <person name="Barry K."/>
            <person name="Grigoriev I.V."/>
            <person name="Crous P."/>
            <person name="Smith M.E."/>
        </authorList>
    </citation>
    <scope>NUCLEOTIDE SEQUENCE</scope>
    <source>
        <strain evidence="3">NRRL 1566</strain>
    </source>
</reference>